<proteinExistence type="predicted"/>
<evidence type="ECO:0000256" key="8">
    <source>
        <dbReference type="ARBA" id="ARBA00023163"/>
    </source>
</evidence>
<dbReference type="GO" id="GO:0006417">
    <property type="term" value="P:regulation of translation"/>
    <property type="evidence" value="ECO:0007669"/>
    <property type="project" value="TreeGrafter"/>
</dbReference>
<evidence type="ECO:0000259" key="13">
    <source>
        <dbReference type="Pfam" id="PF10099"/>
    </source>
</evidence>
<dbReference type="RefSeq" id="WP_142622440.1">
    <property type="nucleotide sequence ID" value="NZ_VIRM01000037.1"/>
</dbReference>
<dbReference type="PANTHER" id="PTHR37461:SF1">
    <property type="entry name" value="ANTI-SIGMA-K FACTOR RSKA"/>
    <property type="match status" value="1"/>
</dbReference>
<protein>
    <recommendedName>
        <fullName evidence="10">Regulator of SigK</fullName>
    </recommendedName>
    <alternativeName>
        <fullName evidence="9">Sigma-K anti-sigma factor RskA</fullName>
    </alternativeName>
</protein>
<comment type="subcellular location">
    <subcellularLocation>
        <location evidence="2">Cell membrane</location>
    </subcellularLocation>
    <subcellularLocation>
        <location evidence="1">Membrane</location>
        <topology evidence="1">Single-pass membrane protein</topology>
    </subcellularLocation>
</comment>
<evidence type="ECO:0000256" key="7">
    <source>
        <dbReference type="ARBA" id="ARBA00023136"/>
    </source>
</evidence>
<keyword evidence="7 12" id="KW-0472">Membrane</keyword>
<evidence type="ECO:0000256" key="11">
    <source>
        <dbReference type="SAM" id="MobiDB-lite"/>
    </source>
</evidence>
<dbReference type="InterPro" id="IPR051474">
    <property type="entry name" value="Anti-sigma-K/W_factor"/>
</dbReference>
<dbReference type="InterPro" id="IPR018764">
    <property type="entry name" value="RskA_C"/>
</dbReference>
<dbReference type="EMBL" id="VIRM01000037">
    <property type="protein sequence ID" value="TQS18012.1"/>
    <property type="molecule type" value="Genomic_DNA"/>
</dbReference>
<evidence type="ECO:0000256" key="10">
    <source>
        <dbReference type="ARBA" id="ARBA00030803"/>
    </source>
</evidence>
<accession>A0A544YN71</accession>
<evidence type="ECO:0000256" key="4">
    <source>
        <dbReference type="ARBA" id="ARBA00022692"/>
    </source>
</evidence>
<evidence type="ECO:0000256" key="12">
    <source>
        <dbReference type="SAM" id="Phobius"/>
    </source>
</evidence>
<name>A0A544YN71_9ACTN</name>
<evidence type="ECO:0000256" key="5">
    <source>
        <dbReference type="ARBA" id="ARBA00022989"/>
    </source>
</evidence>
<dbReference type="Gene3D" id="1.10.10.1320">
    <property type="entry name" value="Anti-sigma factor, zinc-finger domain"/>
    <property type="match status" value="1"/>
</dbReference>
<keyword evidence="3" id="KW-1003">Cell membrane</keyword>
<feature type="domain" description="Anti-sigma K factor RskA C-terminal" evidence="13">
    <location>
        <begin position="112"/>
        <end position="254"/>
    </location>
</feature>
<evidence type="ECO:0000313" key="15">
    <source>
        <dbReference type="Proteomes" id="UP000316541"/>
    </source>
</evidence>
<dbReference type="PANTHER" id="PTHR37461">
    <property type="entry name" value="ANTI-SIGMA-K FACTOR RSKA"/>
    <property type="match status" value="1"/>
</dbReference>
<comment type="caution">
    <text evidence="14">The sequence shown here is derived from an EMBL/GenBank/DDBJ whole genome shotgun (WGS) entry which is preliminary data.</text>
</comment>
<evidence type="ECO:0000256" key="2">
    <source>
        <dbReference type="ARBA" id="ARBA00004236"/>
    </source>
</evidence>
<keyword evidence="4 12" id="KW-0812">Transmembrane</keyword>
<dbReference type="Pfam" id="PF10099">
    <property type="entry name" value="RskA_C"/>
    <property type="match status" value="1"/>
</dbReference>
<dbReference type="InterPro" id="IPR041916">
    <property type="entry name" value="Anti_sigma_zinc_sf"/>
</dbReference>
<sequence>MSEPHTLAGAYALDAIDDDLDRRRFEEHLAVCEECAQEVAGLAEAAARLGQAVAVEPPPGMRAAVMAEIGRVRQLPPAVAAPGPAPRPAPIRGRRRDTTARTRRWPRVAAGLAAVGVAASLVLGVIAVRTQDELERLRAGDRQVAAVLAAPDARTASGSVSGTGAGRGATGTVVVSPSQGRLVFVSSGLSTLPPSRTYQLWRIAPDGVESAGLLRPDGSGHVPPVIVDARGGVEKVGVTVEPAGGSRQPTTQPILLLDVQTA</sequence>
<evidence type="ECO:0000256" key="9">
    <source>
        <dbReference type="ARBA" id="ARBA00029829"/>
    </source>
</evidence>
<organism evidence="14 15">
    <name type="scientific">Microbispora hainanensis</name>
    <dbReference type="NCBI Taxonomy" id="568844"/>
    <lineage>
        <taxon>Bacteria</taxon>
        <taxon>Bacillati</taxon>
        <taxon>Actinomycetota</taxon>
        <taxon>Actinomycetes</taxon>
        <taxon>Streptosporangiales</taxon>
        <taxon>Streptosporangiaceae</taxon>
        <taxon>Microbispora</taxon>
    </lineage>
</organism>
<evidence type="ECO:0000256" key="3">
    <source>
        <dbReference type="ARBA" id="ARBA00022475"/>
    </source>
</evidence>
<reference evidence="14 15" key="1">
    <citation type="submission" date="2019-07" db="EMBL/GenBank/DDBJ databases">
        <title>Microbispora hainanensis DSM 45428.</title>
        <authorList>
            <person name="Thawai C."/>
        </authorList>
    </citation>
    <scope>NUCLEOTIDE SEQUENCE [LARGE SCALE GENOMIC DNA]</scope>
    <source>
        <strain evidence="14 15">DSM 45428</strain>
    </source>
</reference>
<dbReference type="GO" id="GO:0005886">
    <property type="term" value="C:plasma membrane"/>
    <property type="evidence" value="ECO:0007669"/>
    <property type="project" value="UniProtKB-SubCell"/>
</dbReference>
<keyword evidence="6" id="KW-0805">Transcription regulation</keyword>
<evidence type="ECO:0000256" key="6">
    <source>
        <dbReference type="ARBA" id="ARBA00023015"/>
    </source>
</evidence>
<evidence type="ECO:0000256" key="1">
    <source>
        <dbReference type="ARBA" id="ARBA00004167"/>
    </source>
</evidence>
<dbReference type="GO" id="GO:0016989">
    <property type="term" value="F:sigma factor antagonist activity"/>
    <property type="evidence" value="ECO:0007669"/>
    <property type="project" value="TreeGrafter"/>
</dbReference>
<feature type="transmembrane region" description="Helical" evidence="12">
    <location>
        <begin position="108"/>
        <end position="128"/>
    </location>
</feature>
<dbReference type="AlphaFoldDB" id="A0A544YN71"/>
<evidence type="ECO:0000313" key="14">
    <source>
        <dbReference type="EMBL" id="TQS18012.1"/>
    </source>
</evidence>
<feature type="region of interest" description="Disordered" evidence="11">
    <location>
        <begin position="77"/>
        <end position="100"/>
    </location>
</feature>
<gene>
    <name evidence="14" type="ORF">FLX08_26335</name>
</gene>
<keyword evidence="8" id="KW-0804">Transcription</keyword>
<dbReference type="Proteomes" id="UP000316541">
    <property type="component" value="Unassembled WGS sequence"/>
</dbReference>
<keyword evidence="5 12" id="KW-1133">Transmembrane helix</keyword>